<dbReference type="InterPro" id="IPR021005">
    <property type="entry name" value="Znf_CGNR"/>
</dbReference>
<feature type="domain" description="Zinc finger CGNR" evidence="1">
    <location>
        <begin position="156"/>
        <end position="198"/>
    </location>
</feature>
<dbReference type="AlphaFoldDB" id="A0A3M2M5Z8"/>
<dbReference type="Pfam" id="PF11706">
    <property type="entry name" value="zf-CGNR"/>
    <property type="match status" value="1"/>
</dbReference>
<dbReference type="InterPro" id="IPR010852">
    <property type="entry name" value="ABATE"/>
</dbReference>
<keyword evidence="3" id="KW-1185">Reference proteome</keyword>
<dbReference type="PANTHER" id="PTHR35525">
    <property type="entry name" value="BLL6575 PROTEIN"/>
    <property type="match status" value="1"/>
</dbReference>
<dbReference type="InterPro" id="IPR023286">
    <property type="entry name" value="ABATE_dom_sf"/>
</dbReference>
<comment type="caution">
    <text evidence="2">The sequence shown here is derived from an EMBL/GenBank/DDBJ whole genome shotgun (WGS) entry which is preliminary data.</text>
</comment>
<gene>
    <name evidence="2" type="ORF">EBO15_11725</name>
</gene>
<reference evidence="2 3" key="1">
    <citation type="submission" date="2018-10" db="EMBL/GenBank/DDBJ databases">
        <title>Isolation from soil.</title>
        <authorList>
            <person name="Hu J."/>
        </authorList>
    </citation>
    <scope>NUCLEOTIDE SEQUENCE [LARGE SCALE GENOMIC DNA]</scope>
    <source>
        <strain evidence="2 3">NEAU-Ht49</strain>
    </source>
</reference>
<name>A0A3M2M5Z8_9ACTN</name>
<dbReference type="RefSeq" id="WP_122194369.1">
    <property type="nucleotide sequence ID" value="NZ_JBHSKC010000032.1"/>
</dbReference>
<dbReference type="Pfam" id="PF07336">
    <property type="entry name" value="ABATE"/>
    <property type="match status" value="1"/>
</dbReference>
<sequence length="203" mass="21938">MSNQQSGRDWVWYGGRPSVDFVNTLRDRFSGGRELLQEPGDLTAWLTTAERRGPADAGDPSVHFAVDAALLTQALELREAIDAGLRAVVDHQPFPPEAADVINGWLARAAGQPPVLDVREGGPSLRHGSRLAGADGALSRIALDAAEILGGETRRRLKICGGVRCSARFYDKSPACRRRWCSMAGCGNRAKAAQHRQRSDAPN</sequence>
<protein>
    <recommendedName>
        <fullName evidence="1">Zinc finger CGNR domain-containing protein</fullName>
    </recommendedName>
</protein>
<dbReference type="Gene3D" id="1.10.3300.10">
    <property type="entry name" value="Jann2411-like domain"/>
    <property type="match status" value="1"/>
</dbReference>
<dbReference type="SUPFAM" id="SSF160904">
    <property type="entry name" value="Jann2411-like"/>
    <property type="match status" value="1"/>
</dbReference>
<dbReference type="OrthoDB" id="123307at2"/>
<proteinExistence type="predicted"/>
<dbReference type="PANTHER" id="PTHR35525:SF3">
    <property type="entry name" value="BLL6575 PROTEIN"/>
    <property type="match status" value="1"/>
</dbReference>
<evidence type="ECO:0000259" key="1">
    <source>
        <dbReference type="Pfam" id="PF11706"/>
    </source>
</evidence>
<evidence type="ECO:0000313" key="3">
    <source>
        <dbReference type="Proteomes" id="UP000282674"/>
    </source>
</evidence>
<dbReference type="EMBL" id="RFFG01000016">
    <property type="protein sequence ID" value="RMI44932.1"/>
    <property type="molecule type" value="Genomic_DNA"/>
</dbReference>
<evidence type="ECO:0000313" key="2">
    <source>
        <dbReference type="EMBL" id="RMI44932.1"/>
    </source>
</evidence>
<accession>A0A3M2M5Z8</accession>
<dbReference type="Proteomes" id="UP000282674">
    <property type="component" value="Unassembled WGS sequence"/>
</dbReference>
<organism evidence="2 3">
    <name type="scientific">Actinomadura harenae</name>
    <dbReference type="NCBI Taxonomy" id="2483351"/>
    <lineage>
        <taxon>Bacteria</taxon>
        <taxon>Bacillati</taxon>
        <taxon>Actinomycetota</taxon>
        <taxon>Actinomycetes</taxon>
        <taxon>Streptosporangiales</taxon>
        <taxon>Thermomonosporaceae</taxon>
        <taxon>Actinomadura</taxon>
    </lineage>
</organism>